<evidence type="ECO:0000259" key="3">
    <source>
        <dbReference type="PROSITE" id="PS50011"/>
    </source>
</evidence>
<dbReference type="Proteomes" id="UP001153954">
    <property type="component" value="Unassembled WGS sequence"/>
</dbReference>
<evidence type="ECO:0000256" key="2">
    <source>
        <dbReference type="ARBA" id="ARBA00022840"/>
    </source>
</evidence>
<dbReference type="AlphaFoldDB" id="A0AAU9UDZ7"/>
<sequence length="303" mass="33732">MWSLGCILGEMLTGKPLFPGTSTVNQLERIMSALPRPSPEDIAVVCSGYGSSLIKELAASSGGSTLTVQMSCAPRDASELVQQLLVFNPAKRLSAERALHHEYVAKFHREKDELTLPSDVLLPLRDDKQMSVDDYRNKLYSIMAKGFQNTHPTLQARKTHSSKSQIIATSTKSKSFQETSDLSKSYAKSKLSVSADQKLRPKPKPIERPLKEFRSDQTIGKPMKATKYFETKGQEWLDNCHGDYFPVPRQTPSEIFSGEKKNVQQRRNSTSFSTITIGDGCYGNQKHGVITASALMDLRTSIR</sequence>
<proteinExistence type="predicted"/>
<dbReference type="GO" id="GO:0004672">
    <property type="term" value="F:protein kinase activity"/>
    <property type="evidence" value="ECO:0007669"/>
    <property type="project" value="InterPro"/>
</dbReference>
<dbReference type="PANTHER" id="PTHR24055">
    <property type="entry name" value="MITOGEN-ACTIVATED PROTEIN KINASE"/>
    <property type="match status" value="1"/>
</dbReference>
<keyword evidence="1" id="KW-0547">Nucleotide-binding</keyword>
<organism evidence="4 5">
    <name type="scientific">Euphydryas editha</name>
    <name type="common">Edith's checkerspot</name>
    <dbReference type="NCBI Taxonomy" id="104508"/>
    <lineage>
        <taxon>Eukaryota</taxon>
        <taxon>Metazoa</taxon>
        <taxon>Ecdysozoa</taxon>
        <taxon>Arthropoda</taxon>
        <taxon>Hexapoda</taxon>
        <taxon>Insecta</taxon>
        <taxon>Pterygota</taxon>
        <taxon>Neoptera</taxon>
        <taxon>Endopterygota</taxon>
        <taxon>Lepidoptera</taxon>
        <taxon>Glossata</taxon>
        <taxon>Ditrysia</taxon>
        <taxon>Papilionoidea</taxon>
        <taxon>Nymphalidae</taxon>
        <taxon>Nymphalinae</taxon>
        <taxon>Euphydryas</taxon>
    </lineage>
</organism>
<dbReference type="SUPFAM" id="SSF56112">
    <property type="entry name" value="Protein kinase-like (PK-like)"/>
    <property type="match status" value="1"/>
</dbReference>
<comment type="caution">
    <text evidence="4">The sequence shown here is derived from an EMBL/GenBank/DDBJ whole genome shotgun (WGS) entry which is preliminary data.</text>
</comment>
<dbReference type="InterPro" id="IPR000719">
    <property type="entry name" value="Prot_kinase_dom"/>
</dbReference>
<evidence type="ECO:0000313" key="4">
    <source>
        <dbReference type="EMBL" id="CAH2097540.1"/>
    </source>
</evidence>
<dbReference type="InterPro" id="IPR050117">
    <property type="entry name" value="MAPK"/>
</dbReference>
<name>A0AAU9UDZ7_EUPED</name>
<gene>
    <name evidence="4" type="ORF">EEDITHA_LOCUS12753</name>
</gene>
<evidence type="ECO:0000313" key="5">
    <source>
        <dbReference type="Proteomes" id="UP001153954"/>
    </source>
</evidence>
<feature type="domain" description="Protein kinase" evidence="3">
    <location>
        <begin position="1"/>
        <end position="104"/>
    </location>
</feature>
<protein>
    <recommendedName>
        <fullName evidence="3">Protein kinase domain-containing protein</fullName>
    </recommendedName>
</protein>
<reference evidence="4" key="1">
    <citation type="submission" date="2022-03" db="EMBL/GenBank/DDBJ databases">
        <authorList>
            <person name="Tunstrom K."/>
        </authorList>
    </citation>
    <scope>NUCLEOTIDE SEQUENCE</scope>
</reference>
<dbReference type="Gene3D" id="3.30.200.20">
    <property type="entry name" value="Phosphorylase Kinase, domain 1"/>
    <property type="match status" value="1"/>
</dbReference>
<dbReference type="GO" id="GO:0005524">
    <property type="term" value="F:ATP binding"/>
    <property type="evidence" value="ECO:0007669"/>
    <property type="project" value="UniProtKB-KW"/>
</dbReference>
<keyword evidence="5" id="KW-1185">Reference proteome</keyword>
<dbReference type="Pfam" id="PF00069">
    <property type="entry name" value="Pkinase"/>
    <property type="match status" value="1"/>
</dbReference>
<keyword evidence="2" id="KW-0067">ATP-binding</keyword>
<dbReference type="Gene3D" id="1.10.510.10">
    <property type="entry name" value="Transferase(Phosphotransferase) domain 1"/>
    <property type="match status" value="1"/>
</dbReference>
<evidence type="ECO:0000256" key="1">
    <source>
        <dbReference type="ARBA" id="ARBA00022741"/>
    </source>
</evidence>
<dbReference type="PROSITE" id="PS50011">
    <property type="entry name" value="PROTEIN_KINASE_DOM"/>
    <property type="match status" value="1"/>
</dbReference>
<dbReference type="InterPro" id="IPR011009">
    <property type="entry name" value="Kinase-like_dom_sf"/>
</dbReference>
<dbReference type="EMBL" id="CAKOGL010000018">
    <property type="protein sequence ID" value="CAH2097540.1"/>
    <property type="molecule type" value="Genomic_DNA"/>
</dbReference>
<accession>A0AAU9UDZ7</accession>